<reference evidence="1 2" key="1">
    <citation type="submission" date="2011-07" db="EMBL/GenBank/DDBJ databases">
        <authorList>
            <person name="Coyne R."/>
            <person name="Brami D."/>
            <person name="Johnson J."/>
            <person name="Hostetler J."/>
            <person name="Hannick L."/>
            <person name="Clark T."/>
            <person name="Cassidy-Hanley D."/>
            <person name="Inman J."/>
        </authorList>
    </citation>
    <scope>NUCLEOTIDE SEQUENCE [LARGE SCALE GENOMIC DNA]</scope>
    <source>
        <strain evidence="1 2">G5</strain>
    </source>
</reference>
<dbReference type="OMA" id="MENTFNE"/>
<sequence length="186" mass="22211">MYSIEKISQLVGYNMGCLSRLIESVEPNLGDIFDKLRNISLVIQIIKIYNEKNVEKQTEYQNLLKQIVATNVFNTPKQFVIKMEFHPQNRVLSMDCMTHQGVFTKLVDLDNVIPATYEDYVHFDRRKLFRATLFLDTDMILFNNQQQEFYIFDKDSQWNEEGINHPELTLDKLYNEKKWFDQLRII</sequence>
<dbReference type="AlphaFoldDB" id="G0QPW7"/>
<dbReference type="STRING" id="857967.G0QPW7"/>
<organism evidence="1 2">
    <name type="scientific">Ichthyophthirius multifiliis</name>
    <name type="common">White spot disease agent</name>
    <name type="synonym">Ich</name>
    <dbReference type="NCBI Taxonomy" id="5932"/>
    <lineage>
        <taxon>Eukaryota</taxon>
        <taxon>Sar</taxon>
        <taxon>Alveolata</taxon>
        <taxon>Ciliophora</taxon>
        <taxon>Intramacronucleata</taxon>
        <taxon>Oligohymenophorea</taxon>
        <taxon>Hymenostomatida</taxon>
        <taxon>Ophryoglenina</taxon>
        <taxon>Ichthyophthirius</taxon>
    </lineage>
</organism>
<gene>
    <name evidence="1" type="ORF">IMG5_071980</name>
</gene>
<proteinExistence type="predicted"/>
<dbReference type="eggNOG" id="ENOG502STXK">
    <property type="taxonomic scope" value="Eukaryota"/>
</dbReference>
<dbReference type="OrthoDB" id="310974at2759"/>
<dbReference type="EMBL" id="GL983583">
    <property type="protein sequence ID" value="EGR32745.1"/>
    <property type="molecule type" value="Genomic_DNA"/>
</dbReference>
<protein>
    <submittedName>
        <fullName evidence="1">Uncharacterized protein</fullName>
    </submittedName>
</protein>
<accession>G0QPW7</accession>
<dbReference type="RefSeq" id="XP_004036731.1">
    <property type="nucleotide sequence ID" value="XM_004036683.1"/>
</dbReference>
<dbReference type="Proteomes" id="UP000008983">
    <property type="component" value="Unassembled WGS sequence"/>
</dbReference>
<evidence type="ECO:0000313" key="1">
    <source>
        <dbReference type="EMBL" id="EGR32745.1"/>
    </source>
</evidence>
<name>G0QPW7_ICHMU</name>
<dbReference type="GeneID" id="14908904"/>
<evidence type="ECO:0000313" key="2">
    <source>
        <dbReference type="Proteomes" id="UP000008983"/>
    </source>
</evidence>
<keyword evidence="2" id="KW-1185">Reference proteome</keyword>
<dbReference type="InParanoid" id="G0QPW7"/>